<evidence type="ECO:0000256" key="2">
    <source>
        <dbReference type="SAM" id="Phobius"/>
    </source>
</evidence>
<dbReference type="Gene3D" id="2.170.130.20">
    <property type="entry name" value="LCCL-like domain"/>
    <property type="match status" value="1"/>
</dbReference>
<feature type="transmembrane region" description="Helical" evidence="2">
    <location>
        <begin position="418"/>
        <end position="439"/>
    </location>
</feature>
<accession>A0A9P8CG35</accession>
<dbReference type="InterPro" id="IPR036609">
    <property type="entry name" value="LCCL_sf"/>
</dbReference>
<dbReference type="Proteomes" id="UP000887226">
    <property type="component" value="Unassembled WGS sequence"/>
</dbReference>
<dbReference type="InterPro" id="IPR051957">
    <property type="entry name" value="CRISP-LCCL_domain"/>
</dbReference>
<feature type="transmembrane region" description="Helical" evidence="2">
    <location>
        <begin position="451"/>
        <end position="469"/>
    </location>
</feature>
<dbReference type="InterPro" id="IPR004043">
    <property type="entry name" value="LCCL"/>
</dbReference>
<name>A0A9P8CG35_9HELO</name>
<dbReference type="PANTHER" id="PTHR31331">
    <property type="entry name" value="LCCL DOMAIN PROTEIN (AFU_ORTHOLOGUE AFUA_5G08630)"/>
    <property type="match status" value="1"/>
</dbReference>
<keyword evidence="2" id="KW-1133">Transmembrane helix</keyword>
<dbReference type="SUPFAM" id="SSF69848">
    <property type="entry name" value="LCCL domain"/>
    <property type="match status" value="1"/>
</dbReference>
<feature type="transmembrane region" description="Helical" evidence="2">
    <location>
        <begin position="294"/>
        <end position="327"/>
    </location>
</feature>
<gene>
    <name evidence="4" type="ORF">BJ878DRAFT_501498</name>
</gene>
<dbReference type="OrthoDB" id="441660at2759"/>
<dbReference type="SMART" id="SM00603">
    <property type="entry name" value="LCCL"/>
    <property type="match status" value="1"/>
</dbReference>
<feature type="transmembrane region" description="Helical" evidence="2">
    <location>
        <begin position="475"/>
        <end position="503"/>
    </location>
</feature>
<dbReference type="PROSITE" id="PS50820">
    <property type="entry name" value="LCCL"/>
    <property type="match status" value="1"/>
</dbReference>
<feature type="region of interest" description="Disordered" evidence="1">
    <location>
        <begin position="1"/>
        <end position="51"/>
    </location>
</feature>
<feature type="transmembrane region" description="Helical" evidence="2">
    <location>
        <begin position="347"/>
        <end position="365"/>
    </location>
</feature>
<comment type="caution">
    <text evidence="4">The sequence shown here is derived from an EMBL/GenBank/DDBJ whole genome shotgun (WGS) entry which is preliminary data.</text>
</comment>
<dbReference type="EMBL" id="MU253847">
    <property type="protein sequence ID" value="KAG9245442.1"/>
    <property type="molecule type" value="Genomic_DNA"/>
</dbReference>
<evidence type="ECO:0000259" key="3">
    <source>
        <dbReference type="PROSITE" id="PS50820"/>
    </source>
</evidence>
<feature type="transmembrane region" description="Helical" evidence="2">
    <location>
        <begin position="113"/>
        <end position="132"/>
    </location>
</feature>
<dbReference type="PANTHER" id="PTHR31331:SF8">
    <property type="entry name" value="LCCL DOMAIN PROTEIN (AFU_ORTHOLOGUE AFUA_5G02970)"/>
    <property type="match status" value="1"/>
</dbReference>
<dbReference type="Pfam" id="PF03815">
    <property type="entry name" value="LCCL"/>
    <property type="match status" value="1"/>
</dbReference>
<evidence type="ECO:0000313" key="4">
    <source>
        <dbReference type="EMBL" id="KAG9245442.1"/>
    </source>
</evidence>
<evidence type="ECO:0000256" key="1">
    <source>
        <dbReference type="SAM" id="MobiDB-lite"/>
    </source>
</evidence>
<dbReference type="AlphaFoldDB" id="A0A9P8CG35"/>
<evidence type="ECO:0000313" key="5">
    <source>
        <dbReference type="Proteomes" id="UP000887226"/>
    </source>
</evidence>
<keyword evidence="2" id="KW-0812">Transmembrane</keyword>
<organism evidence="4 5">
    <name type="scientific">Calycina marina</name>
    <dbReference type="NCBI Taxonomy" id="1763456"/>
    <lineage>
        <taxon>Eukaryota</taxon>
        <taxon>Fungi</taxon>
        <taxon>Dikarya</taxon>
        <taxon>Ascomycota</taxon>
        <taxon>Pezizomycotina</taxon>
        <taxon>Leotiomycetes</taxon>
        <taxon>Helotiales</taxon>
        <taxon>Pezizellaceae</taxon>
        <taxon>Calycina</taxon>
    </lineage>
</organism>
<reference evidence="4" key="1">
    <citation type="journal article" date="2021" name="IMA Fungus">
        <title>Genomic characterization of three marine fungi, including Emericellopsis atlantica sp. nov. with signatures of a generalist lifestyle and marine biomass degradation.</title>
        <authorList>
            <person name="Hagestad O.C."/>
            <person name="Hou L."/>
            <person name="Andersen J.H."/>
            <person name="Hansen E.H."/>
            <person name="Altermark B."/>
            <person name="Li C."/>
            <person name="Kuhnert E."/>
            <person name="Cox R.J."/>
            <person name="Crous P.W."/>
            <person name="Spatafora J.W."/>
            <person name="Lail K."/>
            <person name="Amirebrahimi M."/>
            <person name="Lipzen A."/>
            <person name="Pangilinan J."/>
            <person name="Andreopoulos W."/>
            <person name="Hayes R.D."/>
            <person name="Ng V."/>
            <person name="Grigoriev I.V."/>
            <person name="Jackson S.A."/>
            <person name="Sutton T.D.S."/>
            <person name="Dobson A.D.W."/>
            <person name="Rama T."/>
        </authorList>
    </citation>
    <scope>NUCLEOTIDE SEQUENCE</scope>
    <source>
        <strain evidence="4">TRa3180A</strain>
    </source>
</reference>
<feature type="domain" description="LCCL" evidence="3">
    <location>
        <begin position="158"/>
        <end position="268"/>
    </location>
</feature>
<keyword evidence="5" id="KW-1185">Reference proteome</keyword>
<proteinExistence type="predicted"/>
<protein>
    <recommendedName>
        <fullName evidence="3">LCCL domain-containing protein</fullName>
    </recommendedName>
</protein>
<sequence length="650" mass="72319">MARNDDATIGSRPVAEGESSSSSDAETSRRDTESLPLEDLSEDSSPPTPRFIQDQRNRYIKWVPLPIKRVSKVVVKWAKGPQPPRIHKIKPYFPNIQEYPIRFLEKYTPKRRYRVLLLLWYYFFWIFAFVLVTNDSKAATDIGGYGTPITLGCGSTFWTAKNLCGVNGNSCRPFNGTGAAFRCPASCITQQVLNSRAVGSYEAIYQPFVIGGPPSDGELPVYRGDSFICSAAIHAGTINNKNGGCGVLAQVGDYQNYISSTRNGITSIPFDSNFPSSFAFYQPADCPTDPRWKLLYISVAFSAVFSLFTTSASVFFFTIFIALFFHVGLASDPALETSSVATQVSDLLGKLLPSMFIAFVMYRYMGIRRTLTDLTAQVEKTVLWLGGCWIGALNNYTFDNIPISRLNAHDLKQQPGAIAALTIIVIVLIIIFGLQIWFFRQEGRLIRYLGLYAFLILCILMLLTIPGLSFRLHHYILALLLLSGTSMQTLPSLLFQGILVGLFMDGIARWGYDSILQTAAALQGDAQYDSTLPVILAPVIALATNVSSISFSWKPPPSPFEGVSVLVNDVERFRGFVDDDVFGDSSFTWTKESDFDAPQYFRFGYMKGTNSYDYTRAGIWTANGTWIQMPIGPSRVRSRSIDRYSQIIGL</sequence>
<keyword evidence="2" id="KW-0472">Membrane</keyword>